<feature type="signal peptide" evidence="1">
    <location>
        <begin position="1"/>
        <end position="15"/>
    </location>
</feature>
<dbReference type="Pfam" id="PF14292">
    <property type="entry name" value="SusE"/>
    <property type="match status" value="1"/>
</dbReference>
<reference evidence="3 4" key="1">
    <citation type="submission" date="2019-06" db="EMBL/GenBank/DDBJ databases">
        <title>Complete genome sequence of Antarcticibacterium flavum KCTC 52984T from an Antarctic marine sediment.</title>
        <authorList>
            <person name="Lee Y.M."/>
            <person name="Shin S.C."/>
        </authorList>
    </citation>
    <scope>NUCLEOTIDE SEQUENCE [LARGE SCALE GENOMIC DNA]</scope>
    <source>
        <strain evidence="3 4">KCTC 52984</strain>
    </source>
</reference>
<dbReference type="InterPro" id="IPR025970">
    <property type="entry name" value="SusE"/>
</dbReference>
<accession>A0A5B7X294</accession>
<evidence type="ECO:0000259" key="2">
    <source>
        <dbReference type="Pfam" id="PF14292"/>
    </source>
</evidence>
<organism evidence="3 4">
    <name type="scientific">Antarcticibacterium flavum</name>
    <dbReference type="NCBI Taxonomy" id="2058175"/>
    <lineage>
        <taxon>Bacteria</taxon>
        <taxon>Pseudomonadati</taxon>
        <taxon>Bacteroidota</taxon>
        <taxon>Flavobacteriia</taxon>
        <taxon>Flavobacteriales</taxon>
        <taxon>Flavobacteriaceae</taxon>
        <taxon>Antarcticibacterium</taxon>
    </lineage>
</organism>
<name>A0A5B7X294_9FLAO</name>
<keyword evidence="4" id="KW-1185">Reference proteome</keyword>
<dbReference type="OrthoDB" id="975117at2"/>
<dbReference type="EMBL" id="CP040812">
    <property type="protein sequence ID" value="QCY68723.1"/>
    <property type="molecule type" value="Genomic_DNA"/>
</dbReference>
<protein>
    <submittedName>
        <fullName evidence="3">SusF/SusE family outer membrane protein</fullName>
    </submittedName>
</protein>
<dbReference type="GO" id="GO:2001070">
    <property type="term" value="F:starch binding"/>
    <property type="evidence" value="ECO:0007669"/>
    <property type="project" value="InterPro"/>
</dbReference>
<dbReference type="AlphaFoldDB" id="A0A5B7X294"/>
<gene>
    <name evidence="3" type="ORF">FHG64_04550</name>
</gene>
<dbReference type="PROSITE" id="PS51257">
    <property type="entry name" value="PROKAR_LIPOPROTEIN"/>
    <property type="match status" value="1"/>
</dbReference>
<dbReference type="Proteomes" id="UP000309016">
    <property type="component" value="Chromosome"/>
</dbReference>
<feature type="chain" id="PRO_5022872440" evidence="1">
    <location>
        <begin position="16"/>
        <end position="386"/>
    </location>
</feature>
<dbReference type="GO" id="GO:0019867">
    <property type="term" value="C:outer membrane"/>
    <property type="evidence" value="ECO:0007669"/>
    <property type="project" value="InterPro"/>
</dbReference>
<feature type="domain" description="SusE outer membrane protein" evidence="2">
    <location>
        <begin position="23"/>
        <end position="134"/>
    </location>
</feature>
<keyword evidence="1" id="KW-0732">Signal</keyword>
<dbReference type="Gene3D" id="2.60.40.3620">
    <property type="match status" value="2"/>
</dbReference>
<evidence type="ECO:0000313" key="3">
    <source>
        <dbReference type="EMBL" id="QCY68723.1"/>
    </source>
</evidence>
<sequence length="386" mass="42263">MKKLSILLLAFVAFAGISSCTSDDDVVFIAQPDPEGINFVNTFNETYILTAATGTNVAERFVWNTVDFDVPTNITYELQGTADASFETFDVLGATGNNNLAVTVNQLRSLAEDAGLDNDPDTDAPNSGQLYFRVRAFAGTDGGNPLNVSSEERSITVVLPETAVEEEEVFKDLFLVGSGSPTGWDNTANSNNYPLFRDPANPNIYTYTGRLEGGDDMFWKLIEVKGQWAPQYGGENGTLLYRETEADPDPPAIAIPSSGYYTITVNLEDMTYTLEPYDASGAATYDIMGLVGDGTSVGWPNDDNPELDIQMTQSQFDEHIWFLQDIELSDGPIKFRANLNWDVNWGSDTFPSGLATNGGPDIPAQEGTYDIWFNDLTGRYILIPVE</sequence>
<evidence type="ECO:0000256" key="1">
    <source>
        <dbReference type="SAM" id="SignalP"/>
    </source>
</evidence>
<proteinExistence type="predicted"/>
<dbReference type="RefSeq" id="WP_139065309.1">
    <property type="nucleotide sequence ID" value="NZ_CP040812.1"/>
</dbReference>
<evidence type="ECO:0000313" key="4">
    <source>
        <dbReference type="Proteomes" id="UP000309016"/>
    </source>
</evidence>
<dbReference type="KEGG" id="afla:FHG64_04550"/>